<dbReference type="AlphaFoldDB" id="A0A3N4KJ70"/>
<keyword evidence="5" id="KW-0539">Nucleus</keyword>
<feature type="domain" description="ORC6 first cyclin-like" evidence="6">
    <location>
        <begin position="8"/>
        <end position="59"/>
    </location>
</feature>
<proteinExistence type="inferred from homology"/>
<name>A0A3N4KJ70_9PEZI</name>
<dbReference type="OrthoDB" id="5367324at2759"/>
<evidence type="ECO:0000313" key="8">
    <source>
        <dbReference type="Proteomes" id="UP000277580"/>
    </source>
</evidence>
<evidence type="ECO:0000256" key="4">
    <source>
        <dbReference type="ARBA" id="ARBA00023125"/>
    </source>
</evidence>
<dbReference type="GO" id="GO:0006260">
    <property type="term" value="P:DNA replication"/>
    <property type="evidence" value="ECO:0007669"/>
    <property type="project" value="UniProtKB-KW"/>
</dbReference>
<dbReference type="InterPro" id="IPR008721">
    <property type="entry name" value="ORC6_cyclin_first"/>
</dbReference>
<keyword evidence="8" id="KW-1185">Reference proteome</keyword>
<dbReference type="STRING" id="1392247.A0A3N4KJ70"/>
<comment type="similarity">
    <text evidence="2">Belongs to the ORC6 family.</text>
</comment>
<dbReference type="EMBL" id="ML119142">
    <property type="protein sequence ID" value="RPB10606.1"/>
    <property type="molecule type" value="Genomic_DNA"/>
</dbReference>
<evidence type="ECO:0000256" key="3">
    <source>
        <dbReference type="ARBA" id="ARBA00022705"/>
    </source>
</evidence>
<evidence type="ECO:0000313" key="7">
    <source>
        <dbReference type="EMBL" id="RPB10606.1"/>
    </source>
</evidence>
<dbReference type="GO" id="GO:0003677">
    <property type="term" value="F:DNA binding"/>
    <property type="evidence" value="ECO:0007669"/>
    <property type="project" value="UniProtKB-KW"/>
</dbReference>
<keyword evidence="3" id="KW-0235">DNA replication</keyword>
<keyword evidence="4" id="KW-0238">DNA-binding</keyword>
<protein>
    <recommendedName>
        <fullName evidence="6">ORC6 first cyclin-like domain-containing protein</fullName>
    </recommendedName>
</protein>
<evidence type="ECO:0000256" key="5">
    <source>
        <dbReference type="ARBA" id="ARBA00023242"/>
    </source>
</evidence>
<dbReference type="GO" id="GO:0005664">
    <property type="term" value="C:nuclear origin of replication recognition complex"/>
    <property type="evidence" value="ECO:0007669"/>
    <property type="project" value="InterPro"/>
</dbReference>
<organism evidence="7 8">
    <name type="scientific">Morchella conica CCBAS932</name>
    <dbReference type="NCBI Taxonomy" id="1392247"/>
    <lineage>
        <taxon>Eukaryota</taxon>
        <taxon>Fungi</taxon>
        <taxon>Dikarya</taxon>
        <taxon>Ascomycota</taxon>
        <taxon>Pezizomycotina</taxon>
        <taxon>Pezizomycetes</taxon>
        <taxon>Pezizales</taxon>
        <taxon>Morchellaceae</taxon>
        <taxon>Morchella</taxon>
    </lineage>
</organism>
<evidence type="ECO:0000256" key="1">
    <source>
        <dbReference type="ARBA" id="ARBA00004123"/>
    </source>
</evidence>
<gene>
    <name evidence="7" type="ORF">P167DRAFT_607138</name>
</gene>
<sequence>MNSIENHLTSLIPTLAGPLPPELIQLATSLVAQSKNRISNLKPNEEICREYVCAHIACDPPALRASIHTLCTALGAPGAHRHVIAGTTSMLSEPSTAASVQRSHLPLITAITLLTIERLLPEGKNVTVGAAGKWKRGEGYIMKRDGVMGALGGGVGKAGFSKEDTDGWVKELSRRGIRELPWLKEVPDGVGLKVRAGDKVEVELVVGTVKKGRKTAVRKPAAAKKKKDEDAAAEVGVEAEVQGGEEAGVVGVVEEGETVQVPVPVQKKVQTRAARPRQKTAAAAAVAMPPAKRQKVEKVESGIGSFMQGAVDYLSENKRRTYKTWEARMVATAAEVEKEGGLPSQQQQAAVVGG</sequence>
<dbReference type="Proteomes" id="UP000277580">
    <property type="component" value="Unassembled WGS sequence"/>
</dbReference>
<accession>A0A3N4KJ70</accession>
<evidence type="ECO:0000256" key="2">
    <source>
        <dbReference type="ARBA" id="ARBA00010840"/>
    </source>
</evidence>
<evidence type="ECO:0000259" key="6">
    <source>
        <dbReference type="Pfam" id="PF05460"/>
    </source>
</evidence>
<comment type="subcellular location">
    <subcellularLocation>
        <location evidence="1">Nucleus</location>
    </subcellularLocation>
</comment>
<dbReference type="InParanoid" id="A0A3N4KJ70"/>
<dbReference type="Pfam" id="PF05460">
    <property type="entry name" value="ORC6"/>
    <property type="match status" value="1"/>
</dbReference>
<reference evidence="7 8" key="1">
    <citation type="journal article" date="2018" name="Nat. Ecol. Evol.">
        <title>Pezizomycetes genomes reveal the molecular basis of ectomycorrhizal truffle lifestyle.</title>
        <authorList>
            <person name="Murat C."/>
            <person name="Payen T."/>
            <person name="Noel B."/>
            <person name="Kuo A."/>
            <person name="Morin E."/>
            <person name="Chen J."/>
            <person name="Kohler A."/>
            <person name="Krizsan K."/>
            <person name="Balestrini R."/>
            <person name="Da Silva C."/>
            <person name="Montanini B."/>
            <person name="Hainaut M."/>
            <person name="Levati E."/>
            <person name="Barry K.W."/>
            <person name="Belfiori B."/>
            <person name="Cichocki N."/>
            <person name="Clum A."/>
            <person name="Dockter R.B."/>
            <person name="Fauchery L."/>
            <person name="Guy J."/>
            <person name="Iotti M."/>
            <person name="Le Tacon F."/>
            <person name="Lindquist E.A."/>
            <person name="Lipzen A."/>
            <person name="Malagnac F."/>
            <person name="Mello A."/>
            <person name="Molinier V."/>
            <person name="Miyauchi S."/>
            <person name="Poulain J."/>
            <person name="Riccioni C."/>
            <person name="Rubini A."/>
            <person name="Sitrit Y."/>
            <person name="Splivallo R."/>
            <person name="Traeger S."/>
            <person name="Wang M."/>
            <person name="Zifcakova L."/>
            <person name="Wipf D."/>
            <person name="Zambonelli A."/>
            <person name="Paolocci F."/>
            <person name="Nowrousian M."/>
            <person name="Ottonello S."/>
            <person name="Baldrian P."/>
            <person name="Spatafora J.W."/>
            <person name="Henrissat B."/>
            <person name="Nagy L.G."/>
            <person name="Aury J.M."/>
            <person name="Wincker P."/>
            <person name="Grigoriev I.V."/>
            <person name="Bonfante P."/>
            <person name="Martin F.M."/>
        </authorList>
    </citation>
    <scope>NUCLEOTIDE SEQUENCE [LARGE SCALE GENOMIC DNA]</scope>
    <source>
        <strain evidence="7 8">CCBAS932</strain>
    </source>
</reference>